<dbReference type="EMBL" id="CP001634">
    <property type="protein sequence ID" value="ACR80043.1"/>
    <property type="molecule type" value="Genomic_DNA"/>
</dbReference>
<dbReference type="KEGG" id="kol:Kole_1349"/>
<proteinExistence type="predicted"/>
<evidence type="ECO:0000313" key="2">
    <source>
        <dbReference type="Proteomes" id="UP000002382"/>
    </source>
</evidence>
<keyword evidence="2" id="KW-1185">Reference proteome</keyword>
<dbReference type="HOGENOM" id="CLU_2935548_0_0_0"/>
<name>C5CDN1_KOSOT</name>
<gene>
    <name evidence="1" type="ordered locus">Kole_1349</name>
</gene>
<dbReference type="AlphaFoldDB" id="C5CDN1"/>
<organism evidence="1 2">
    <name type="scientific">Kosmotoga olearia (strain ATCC BAA-1733 / DSM 21960 / TBF 19.5.1)</name>
    <dbReference type="NCBI Taxonomy" id="521045"/>
    <lineage>
        <taxon>Bacteria</taxon>
        <taxon>Thermotogati</taxon>
        <taxon>Thermotogota</taxon>
        <taxon>Thermotogae</taxon>
        <taxon>Kosmotogales</taxon>
        <taxon>Kosmotogaceae</taxon>
        <taxon>Kosmotoga</taxon>
    </lineage>
</organism>
<dbReference type="STRING" id="521045.Kole_1349"/>
<dbReference type="Proteomes" id="UP000002382">
    <property type="component" value="Chromosome"/>
</dbReference>
<reference evidence="1 2" key="1">
    <citation type="submission" date="2009-06" db="EMBL/GenBank/DDBJ databases">
        <title>Complete sequence of Thermotogales bacterium TBF 19.5.1.</title>
        <authorList>
            <consortium name="US DOE Joint Genome Institute"/>
            <person name="Lucas S."/>
            <person name="Copeland A."/>
            <person name="Lapidus A."/>
            <person name="Glavina del Rio T."/>
            <person name="Tice H."/>
            <person name="Bruce D."/>
            <person name="Goodwin L."/>
            <person name="Pitluck S."/>
            <person name="Chertkov O."/>
            <person name="Brettin T."/>
            <person name="Detter J.C."/>
            <person name="Han C."/>
            <person name="Schmutz J."/>
            <person name="Larimer F."/>
            <person name="Land M."/>
            <person name="Hauser L."/>
            <person name="Kyrpides N."/>
            <person name="Ovchinnikova G."/>
            <person name="Noll K."/>
        </authorList>
    </citation>
    <scope>NUCLEOTIDE SEQUENCE [LARGE SCALE GENOMIC DNA]</scope>
    <source>
        <strain evidence="2">ATCC BAA-1733 / DSM 21960 / TBF 19.5.1</strain>
    </source>
</reference>
<protein>
    <submittedName>
        <fullName evidence="1">Uncharacterized protein</fullName>
    </submittedName>
</protein>
<sequence>MRTLIKAENPRIREFESPRKNMTLAIKNTRVREGRYAAEVLSSAQEAHDVDAHEVEACGR</sequence>
<reference evidence="1 2" key="2">
    <citation type="journal article" date="2011" name="J. Bacteriol.">
        <title>Genome Sequence of Kosmotoga olearia Strain TBF 19.5.1, a Thermophilic Bacterium with a Wide Growth Temperature Range, Isolated from the Troll B Oil Platform in the North Sea.</title>
        <authorList>
            <person name="Swithers K.S."/>
            <person name="Dipippo J.L."/>
            <person name="Bruce D.C."/>
            <person name="Detter C."/>
            <person name="Tapia R."/>
            <person name="Han S."/>
            <person name="Goodwin L.A."/>
            <person name="Han J."/>
            <person name="Woyke T."/>
            <person name="Pitluck S."/>
            <person name="Pennacchio L."/>
            <person name="Nolan M."/>
            <person name="Mikhailova N."/>
            <person name="Land M.L."/>
            <person name="Nesbo C.L."/>
            <person name="Gogarten J.P."/>
            <person name="Noll K.M."/>
        </authorList>
    </citation>
    <scope>NUCLEOTIDE SEQUENCE [LARGE SCALE GENOMIC DNA]</scope>
    <source>
        <strain evidence="2">ATCC BAA-1733 / DSM 21960 / TBF 19.5.1</strain>
    </source>
</reference>
<evidence type="ECO:0000313" key="1">
    <source>
        <dbReference type="EMBL" id="ACR80043.1"/>
    </source>
</evidence>
<accession>C5CDN1</accession>